<keyword evidence="1" id="KW-0560">Oxidoreductase</keyword>
<name>A0ABY7AQ24_9ALTE</name>
<dbReference type="Pfam" id="PF00106">
    <property type="entry name" value="adh_short"/>
    <property type="match status" value="1"/>
</dbReference>
<dbReference type="RefSeq" id="WP_268076323.1">
    <property type="nucleotide sequence ID" value="NZ_CP109966.1"/>
</dbReference>
<reference evidence="3" key="1">
    <citation type="submission" date="2022-10" db="EMBL/GenBank/DDBJ databases">
        <title>Catenovulum adriacola sp. nov. isolated in the Harbour of Susak.</title>
        <authorList>
            <person name="Schoch T."/>
            <person name="Reich S.J."/>
            <person name="Stoeferle S."/>
            <person name="Flaiz M."/>
            <person name="Kazda M."/>
            <person name="Riedel C.U."/>
            <person name="Duerre P."/>
        </authorList>
    </citation>
    <scope>NUCLEOTIDE SEQUENCE</scope>
    <source>
        <strain evidence="3">TS8</strain>
        <plasmid evidence="3">pCadTS8_1</plasmid>
    </source>
</reference>
<evidence type="ECO:0000313" key="3">
    <source>
        <dbReference type="EMBL" id="WAJ71658.1"/>
    </source>
</evidence>
<sequence length="268" mass="29351">MRKTILLTGATDGIGLETAKRLTKLGHTLLLHGRNETKLAQAKQSLITLNQQAQIETYIADLSNLAEVANLAELIKQQHNNIDVLINNAGIYTTPTPITSSGHDVRFVVNTLAPYVLTERLLPLFNNTGRVINLSSAAQASVNLDALTGEQKLTDSAAYAQSKLAITMWTFYLAQQQESRFPTFIAVNPASFLGSKMVKQAYGMAGKDISIGAEVLERAALSETFKGITGKYFDNDVSDWVRPHPDALNQEKNQALINVLQQITQQVI</sequence>
<dbReference type="PANTHER" id="PTHR43157">
    <property type="entry name" value="PHOSPHATIDYLINOSITOL-GLYCAN BIOSYNTHESIS CLASS F PROTEIN-RELATED"/>
    <property type="match status" value="1"/>
</dbReference>
<evidence type="ECO:0000256" key="2">
    <source>
        <dbReference type="RuleBase" id="RU000363"/>
    </source>
</evidence>
<dbReference type="PANTHER" id="PTHR43157:SF31">
    <property type="entry name" value="PHOSPHATIDYLINOSITOL-GLYCAN BIOSYNTHESIS CLASS F PROTEIN"/>
    <property type="match status" value="1"/>
</dbReference>
<evidence type="ECO:0000313" key="4">
    <source>
        <dbReference type="Proteomes" id="UP001163726"/>
    </source>
</evidence>
<dbReference type="Proteomes" id="UP001163726">
    <property type="component" value="Plasmid pCadTS8_1"/>
</dbReference>
<protein>
    <submittedName>
        <fullName evidence="3">SDR family NAD(P)-dependent oxidoreductase</fullName>
    </submittedName>
</protein>
<dbReference type="Gene3D" id="3.40.50.720">
    <property type="entry name" value="NAD(P)-binding Rossmann-like Domain"/>
    <property type="match status" value="1"/>
</dbReference>
<accession>A0ABY7AQ24</accession>
<keyword evidence="4" id="KW-1185">Reference proteome</keyword>
<comment type="similarity">
    <text evidence="2">Belongs to the short-chain dehydrogenases/reductases (SDR) family.</text>
</comment>
<dbReference type="EMBL" id="CP109966">
    <property type="protein sequence ID" value="WAJ71658.1"/>
    <property type="molecule type" value="Genomic_DNA"/>
</dbReference>
<dbReference type="SUPFAM" id="SSF51735">
    <property type="entry name" value="NAD(P)-binding Rossmann-fold domains"/>
    <property type="match status" value="1"/>
</dbReference>
<dbReference type="PRINTS" id="PR00081">
    <property type="entry name" value="GDHRDH"/>
</dbReference>
<keyword evidence="3" id="KW-0614">Plasmid</keyword>
<dbReference type="InterPro" id="IPR036291">
    <property type="entry name" value="NAD(P)-bd_dom_sf"/>
</dbReference>
<evidence type="ECO:0000256" key="1">
    <source>
        <dbReference type="ARBA" id="ARBA00023002"/>
    </source>
</evidence>
<geneLocation type="plasmid" evidence="3 4">
    <name>pCadTS8_1</name>
</geneLocation>
<proteinExistence type="inferred from homology"/>
<gene>
    <name evidence="3" type="ORF">OLW01_15050</name>
</gene>
<dbReference type="PRINTS" id="PR00080">
    <property type="entry name" value="SDRFAMILY"/>
</dbReference>
<organism evidence="3 4">
    <name type="scientific">Catenovulum adriaticum</name>
    <dbReference type="NCBI Taxonomy" id="2984846"/>
    <lineage>
        <taxon>Bacteria</taxon>
        <taxon>Pseudomonadati</taxon>
        <taxon>Pseudomonadota</taxon>
        <taxon>Gammaproteobacteria</taxon>
        <taxon>Alteromonadales</taxon>
        <taxon>Alteromonadaceae</taxon>
        <taxon>Catenovulum</taxon>
    </lineage>
</organism>
<dbReference type="InterPro" id="IPR002347">
    <property type="entry name" value="SDR_fam"/>
</dbReference>